<protein>
    <submittedName>
        <fullName evidence="1">Uncharacterized protein</fullName>
    </submittedName>
</protein>
<reference evidence="1 2" key="1">
    <citation type="submission" date="2014-07" db="EMBL/GenBank/DDBJ databases">
        <title>Genome of Flavobacterium reichenbachii LMG 25512.</title>
        <authorList>
            <person name="Stropko S.J."/>
            <person name="Pipes S.E."/>
            <person name="Newman J.D."/>
        </authorList>
    </citation>
    <scope>NUCLEOTIDE SEQUENCE [LARGE SCALE GENOMIC DNA]</scope>
    <source>
        <strain evidence="1 2">LMG 25512</strain>
    </source>
</reference>
<dbReference type="OrthoDB" id="1453615at2"/>
<sequence length="126" mass="14738">MKDFKDHNFVIPKEFEVATEKSIELAKSYYYTKEGDVKLILYEWNVADTAEVESGKFKAIFAAIEKKVSDKIGQAASKEIESSKIRNDETFRDDIKWKTSELNAYLFRFGDRNNSYNQIRLAIYKD</sequence>
<comment type="caution">
    <text evidence="1">The sequence shown here is derived from an EMBL/GenBank/DDBJ whole genome shotgun (WGS) entry which is preliminary data.</text>
</comment>
<dbReference type="Proteomes" id="UP000028715">
    <property type="component" value="Unassembled WGS sequence"/>
</dbReference>
<dbReference type="AlphaFoldDB" id="A0A085ZNU2"/>
<accession>A0A085ZNU2</accession>
<proteinExistence type="predicted"/>
<organism evidence="1 2">
    <name type="scientific">Flavobacterium reichenbachii</name>
    <dbReference type="NCBI Taxonomy" id="362418"/>
    <lineage>
        <taxon>Bacteria</taxon>
        <taxon>Pseudomonadati</taxon>
        <taxon>Bacteroidota</taxon>
        <taxon>Flavobacteriia</taxon>
        <taxon>Flavobacteriales</taxon>
        <taxon>Flavobacteriaceae</taxon>
        <taxon>Flavobacterium</taxon>
    </lineage>
</organism>
<dbReference type="STRING" id="362418.IW19_11455"/>
<evidence type="ECO:0000313" key="1">
    <source>
        <dbReference type="EMBL" id="KFF06106.1"/>
    </source>
</evidence>
<dbReference type="EMBL" id="JPRL01000001">
    <property type="protein sequence ID" value="KFF06106.1"/>
    <property type="molecule type" value="Genomic_DNA"/>
</dbReference>
<gene>
    <name evidence="1" type="ORF">IW19_11455</name>
</gene>
<keyword evidence="2" id="KW-1185">Reference proteome</keyword>
<name>A0A085ZNU2_9FLAO</name>
<evidence type="ECO:0000313" key="2">
    <source>
        <dbReference type="Proteomes" id="UP000028715"/>
    </source>
</evidence>
<dbReference type="RefSeq" id="WP_035684224.1">
    <property type="nucleotide sequence ID" value="NZ_JPRL01000001.1"/>
</dbReference>